<organism evidence="2 3">
    <name type="scientific">Lysinibacillus agricola</name>
    <dbReference type="NCBI Taxonomy" id="2590012"/>
    <lineage>
        <taxon>Bacteria</taxon>
        <taxon>Bacillati</taxon>
        <taxon>Bacillota</taxon>
        <taxon>Bacilli</taxon>
        <taxon>Bacillales</taxon>
        <taxon>Bacillaceae</taxon>
        <taxon>Lysinibacillus</taxon>
    </lineage>
</organism>
<evidence type="ECO:0000313" key="2">
    <source>
        <dbReference type="EMBL" id="QQP10422.1"/>
    </source>
</evidence>
<evidence type="ECO:0000313" key="3">
    <source>
        <dbReference type="Proteomes" id="UP000596049"/>
    </source>
</evidence>
<keyword evidence="3" id="KW-1185">Reference proteome</keyword>
<reference evidence="2 3" key="1">
    <citation type="submission" date="2020-01" db="EMBL/GenBank/DDBJ databases">
        <authorList>
            <person name="Liu G."/>
            <person name="Liu B."/>
        </authorList>
    </citation>
    <scope>NUCLEOTIDE SEQUENCE [LARGE SCALE GENOMIC DNA]</scope>
    <source>
        <strain evidence="2 3">FJAT-51161</strain>
    </source>
</reference>
<sequence length="59" mass="6554">MTTKKVPEQEYIREEILAAAGVFEVSAEFLAGALTLVEGDKLTRTQVKAAIKKFKEQKV</sequence>
<gene>
    <name evidence="2" type="ORF">FJQ98_14110</name>
</gene>
<proteinExistence type="predicted"/>
<protein>
    <submittedName>
        <fullName evidence="2">Oligoribonuclease</fullName>
    </submittedName>
</protein>
<accession>A0ABX7AKS3</accession>
<dbReference type="InterPro" id="IPR058869">
    <property type="entry name" value="YqzN_YkzM"/>
</dbReference>
<feature type="domain" description="YqzN/YkzM" evidence="1">
    <location>
        <begin position="8"/>
        <end position="58"/>
    </location>
</feature>
<name>A0ABX7AKS3_9BACI</name>
<evidence type="ECO:0000259" key="1">
    <source>
        <dbReference type="Pfam" id="PF26160"/>
    </source>
</evidence>
<dbReference type="Proteomes" id="UP000596049">
    <property type="component" value="Chromosome"/>
</dbReference>
<dbReference type="RefSeq" id="WP_053592509.1">
    <property type="nucleotide sequence ID" value="NZ_CP067341.1"/>
</dbReference>
<dbReference type="Pfam" id="PF26160">
    <property type="entry name" value="YqzN_YkzM"/>
    <property type="match status" value="1"/>
</dbReference>
<dbReference type="EMBL" id="CP067341">
    <property type="protein sequence ID" value="QQP10422.1"/>
    <property type="molecule type" value="Genomic_DNA"/>
</dbReference>